<protein>
    <recommendedName>
        <fullName evidence="2">histidine kinase</fullName>
        <ecNumber evidence="2">2.7.13.3</ecNumber>
    </recommendedName>
</protein>
<feature type="transmembrane region" description="Helical" evidence="7">
    <location>
        <begin position="82"/>
        <end position="105"/>
    </location>
</feature>
<comment type="catalytic activity">
    <reaction evidence="1">
        <text>ATP + protein L-histidine = ADP + protein N-phospho-L-histidine.</text>
        <dbReference type="EC" id="2.7.13.3"/>
    </reaction>
</comment>
<dbReference type="Gene3D" id="3.30.565.10">
    <property type="entry name" value="Histidine kinase-like ATPase, C-terminal domain"/>
    <property type="match status" value="1"/>
</dbReference>
<dbReference type="InterPro" id="IPR050736">
    <property type="entry name" value="Sensor_HK_Regulatory"/>
</dbReference>
<dbReference type="PRINTS" id="PR00344">
    <property type="entry name" value="BCTRLSENSOR"/>
</dbReference>
<keyword evidence="7" id="KW-1133">Transmembrane helix</keyword>
<proteinExistence type="predicted"/>
<organism evidence="9 10">
    <name type="scientific">Candidatus Nealsonbacteria bacterium CG23_combo_of_CG06-09_8_20_14_all_39_17</name>
    <dbReference type="NCBI Taxonomy" id="1974722"/>
    <lineage>
        <taxon>Bacteria</taxon>
        <taxon>Candidatus Nealsoniibacteriota</taxon>
    </lineage>
</organism>
<evidence type="ECO:0000259" key="8">
    <source>
        <dbReference type="PROSITE" id="PS50109"/>
    </source>
</evidence>
<dbReference type="SUPFAM" id="SSF55874">
    <property type="entry name" value="ATPase domain of HSP90 chaperone/DNA topoisomerase II/histidine kinase"/>
    <property type="match status" value="1"/>
</dbReference>
<feature type="domain" description="Histidine kinase" evidence="8">
    <location>
        <begin position="124"/>
        <end position="347"/>
    </location>
</feature>
<dbReference type="GO" id="GO:0000155">
    <property type="term" value="F:phosphorelay sensor kinase activity"/>
    <property type="evidence" value="ECO:0007669"/>
    <property type="project" value="InterPro"/>
</dbReference>
<dbReference type="EC" id="2.7.13.3" evidence="2"/>
<comment type="caution">
    <text evidence="9">The sequence shown here is derived from an EMBL/GenBank/DDBJ whole genome shotgun (WGS) entry which is preliminary data.</text>
</comment>
<keyword evidence="5" id="KW-0418">Kinase</keyword>
<dbReference type="EMBL" id="PCRO01000012">
    <property type="protein sequence ID" value="PIP23021.1"/>
    <property type="molecule type" value="Genomic_DNA"/>
</dbReference>
<gene>
    <name evidence="9" type="ORF">COX37_00925</name>
</gene>
<dbReference type="InterPro" id="IPR004358">
    <property type="entry name" value="Sig_transdc_His_kin-like_C"/>
</dbReference>
<dbReference type="InterPro" id="IPR036097">
    <property type="entry name" value="HisK_dim/P_sf"/>
</dbReference>
<feature type="transmembrane region" description="Helical" evidence="7">
    <location>
        <begin position="56"/>
        <end position="76"/>
    </location>
</feature>
<keyword evidence="4" id="KW-0808">Transferase</keyword>
<dbReference type="Gene3D" id="1.10.287.130">
    <property type="match status" value="1"/>
</dbReference>
<evidence type="ECO:0000256" key="3">
    <source>
        <dbReference type="ARBA" id="ARBA00022553"/>
    </source>
</evidence>
<evidence type="ECO:0000256" key="5">
    <source>
        <dbReference type="ARBA" id="ARBA00022777"/>
    </source>
</evidence>
<evidence type="ECO:0000313" key="9">
    <source>
        <dbReference type="EMBL" id="PIP23021.1"/>
    </source>
</evidence>
<reference evidence="9 10" key="1">
    <citation type="submission" date="2017-09" db="EMBL/GenBank/DDBJ databases">
        <title>Depth-based differentiation of microbial function through sediment-hosted aquifers and enrichment of novel symbionts in the deep terrestrial subsurface.</title>
        <authorList>
            <person name="Probst A.J."/>
            <person name="Ladd B."/>
            <person name="Jarett J.K."/>
            <person name="Geller-Mcgrath D.E."/>
            <person name="Sieber C.M."/>
            <person name="Emerson J.B."/>
            <person name="Anantharaman K."/>
            <person name="Thomas B.C."/>
            <person name="Malmstrom R."/>
            <person name="Stieglmeier M."/>
            <person name="Klingl A."/>
            <person name="Woyke T."/>
            <person name="Ryan C.M."/>
            <person name="Banfield J.F."/>
        </authorList>
    </citation>
    <scope>NUCLEOTIDE SEQUENCE [LARGE SCALE GENOMIC DNA]</scope>
    <source>
        <strain evidence="9">CG23_combo_of_CG06-09_8_20_14_all_39_17</strain>
    </source>
</reference>
<evidence type="ECO:0000256" key="6">
    <source>
        <dbReference type="ARBA" id="ARBA00023012"/>
    </source>
</evidence>
<evidence type="ECO:0000313" key="10">
    <source>
        <dbReference type="Proteomes" id="UP000229976"/>
    </source>
</evidence>
<dbReference type="SUPFAM" id="SSF47384">
    <property type="entry name" value="Homodimeric domain of signal transducing histidine kinase"/>
    <property type="match status" value="1"/>
</dbReference>
<evidence type="ECO:0000256" key="2">
    <source>
        <dbReference type="ARBA" id="ARBA00012438"/>
    </source>
</evidence>
<dbReference type="Pfam" id="PF00512">
    <property type="entry name" value="HisKA"/>
    <property type="match status" value="1"/>
</dbReference>
<keyword evidence="3" id="KW-0597">Phosphoprotein</keyword>
<dbReference type="CDD" id="cd00075">
    <property type="entry name" value="HATPase"/>
    <property type="match status" value="1"/>
</dbReference>
<dbReference type="SMART" id="SM00387">
    <property type="entry name" value="HATPase_c"/>
    <property type="match status" value="1"/>
</dbReference>
<accession>A0A2G9YX31</accession>
<dbReference type="PANTHER" id="PTHR43711:SF1">
    <property type="entry name" value="HISTIDINE KINASE 1"/>
    <property type="match status" value="1"/>
</dbReference>
<dbReference type="InterPro" id="IPR003594">
    <property type="entry name" value="HATPase_dom"/>
</dbReference>
<dbReference type="Proteomes" id="UP000229976">
    <property type="component" value="Unassembled WGS sequence"/>
</dbReference>
<keyword evidence="7" id="KW-0472">Membrane</keyword>
<dbReference type="CDD" id="cd00082">
    <property type="entry name" value="HisKA"/>
    <property type="match status" value="1"/>
</dbReference>
<keyword evidence="7" id="KW-0812">Transmembrane</keyword>
<dbReference type="Pfam" id="PF02518">
    <property type="entry name" value="HATPase_c"/>
    <property type="match status" value="1"/>
</dbReference>
<evidence type="ECO:0000256" key="4">
    <source>
        <dbReference type="ARBA" id="ARBA00022679"/>
    </source>
</evidence>
<name>A0A2G9YX31_9BACT</name>
<keyword evidence="6" id="KW-0902">Two-component regulatory system</keyword>
<sequence length="347" mass="39550">MISGSVKKNGKELSAKILQDGATRFCIPGGGGFWGQFNIFSQCRKYNLPLLRCPQFLFCLMGLFIDVVIIFFYFIGKNYIGSPYAISLIIILITITLLFISFVIIQGFEKLAEANSIKEEFISIISHKLRTPITSLKWALELLTENKKSDEELKEYFHILGDNCEIMNDLISDLLTVSMLDSGKFFFKKEKVATEKFVADIVESFKTPVDSLNIKMEFRAQKGLPKIFIDPLKIELAIKNIINNAVCYRKSDGDFKKEQSYIIIKLEKKNRQVYLEVKDNGMGIPDYEKKYIFEKLFRSGDKLKNKSERSGLGLYVSKAIIEKSGGKIGFKSQEGFGSTFWVTLPIK</sequence>
<dbReference type="PROSITE" id="PS50109">
    <property type="entry name" value="HIS_KIN"/>
    <property type="match status" value="1"/>
</dbReference>
<dbReference type="InterPro" id="IPR036890">
    <property type="entry name" value="HATPase_C_sf"/>
</dbReference>
<dbReference type="InterPro" id="IPR003661">
    <property type="entry name" value="HisK_dim/P_dom"/>
</dbReference>
<evidence type="ECO:0000256" key="7">
    <source>
        <dbReference type="SAM" id="Phobius"/>
    </source>
</evidence>
<dbReference type="PANTHER" id="PTHR43711">
    <property type="entry name" value="TWO-COMPONENT HISTIDINE KINASE"/>
    <property type="match status" value="1"/>
</dbReference>
<evidence type="ECO:0000256" key="1">
    <source>
        <dbReference type="ARBA" id="ARBA00000085"/>
    </source>
</evidence>
<dbReference type="SMART" id="SM00388">
    <property type="entry name" value="HisKA"/>
    <property type="match status" value="1"/>
</dbReference>
<dbReference type="InterPro" id="IPR005467">
    <property type="entry name" value="His_kinase_dom"/>
</dbReference>
<dbReference type="AlphaFoldDB" id="A0A2G9YX31"/>